<dbReference type="Pfam" id="PF22486">
    <property type="entry name" value="MATH_2"/>
    <property type="match status" value="1"/>
</dbReference>
<evidence type="ECO:0000313" key="3">
    <source>
        <dbReference type="WBParaSite" id="SPAL_0000398100.1"/>
    </source>
</evidence>
<organism evidence="2 3">
    <name type="scientific">Strongyloides papillosus</name>
    <name type="common">Intestinal threadworm</name>
    <dbReference type="NCBI Taxonomy" id="174720"/>
    <lineage>
        <taxon>Eukaryota</taxon>
        <taxon>Metazoa</taxon>
        <taxon>Ecdysozoa</taxon>
        <taxon>Nematoda</taxon>
        <taxon>Chromadorea</taxon>
        <taxon>Rhabditida</taxon>
        <taxon>Tylenchina</taxon>
        <taxon>Panagrolaimomorpha</taxon>
        <taxon>Strongyloidoidea</taxon>
        <taxon>Strongyloididae</taxon>
        <taxon>Strongyloides</taxon>
    </lineage>
</organism>
<dbReference type="PANTHER" id="PTHR24413">
    <property type="entry name" value="SPECKLE-TYPE POZ PROTEIN"/>
    <property type="match status" value="1"/>
</dbReference>
<dbReference type="Proteomes" id="UP000046392">
    <property type="component" value="Unplaced"/>
</dbReference>
<dbReference type="SUPFAM" id="SSF49599">
    <property type="entry name" value="TRAF domain-like"/>
    <property type="match status" value="1"/>
</dbReference>
<keyword evidence="2" id="KW-1185">Reference proteome</keyword>
<reference evidence="3" key="1">
    <citation type="submission" date="2017-02" db="UniProtKB">
        <authorList>
            <consortium name="WormBaseParasite"/>
        </authorList>
    </citation>
    <scope>IDENTIFICATION</scope>
</reference>
<dbReference type="GO" id="GO:0030163">
    <property type="term" value="P:protein catabolic process"/>
    <property type="evidence" value="ECO:0007669"/>
    <property type="project" value="UniProtKB-ARBA"/>
</dbReference>
<dbReference type="STRING" id="174720.A0A0N5BD92"/>
<dbReference type="AlphaFoldDB" id="A0A0N5BD92"/>
<dbReference type="Pfam" id="PF00651">
    <property type="entry name" value="BTB"/>
    <property type="match status" value="1"/>
</dbReference>
<dbReference type="Gene3D" id="2.60.210.10">
    <property type="entry name" value="Apoptosis, Tumor Necrosis Factor Receptor Associated Protein 2, Chain A"/>
    <property type="match status" value="1"/>
</dbReference>
<dbReference type="InterPro" id="IPR002083">
    <property type="entry name" value="MATH/TRAF_dom"/>
</dbReference>
<protein>
    <submittedName>
        <fullName evidence="3">MATH domain-containing protein</fullName>
    </submittedName>
</protein>
<proteinExistence type="predicted"/>
<accession>A0A0N5BD92</accession>
<dbReference type="InterPro" id="IPR000210">
    <property type="entry name" value="BTB/POZ_dom"/>
</dbReference>
<evidence type="ECO:0000259" key="1">
    <source>
        <dbReference type="PROSITE" id="PS50144"/>
    </source>
</evidence>
<dbReference type="InterPro" id="IPR008974">
    <property type="entry name" value="TRAF-like"/>
</dbReference>
<dbReference type="InterPro" id="IPR011333">
    <property type="entry name" value="SKP1/BTB/POZ_sf"/>
</dbReference>
<dbReference type="PROSITE" id="PS50144">
    <property type="entry name" value="MATH"/>
    <property type="match status" value="1"/>
</dbReference>
<name>A0A0N5BD92_STREA</name>
<sequence>MSSTISSSEFDRQFNTKKKIEKDSFIWTIEKFSSCELKKDERMRSPLFNSKINETMKWRLDMYPKGDYNVNEDYISLWLILENIDCIELTVLCSFYVLGENGEKKYRKVMNIKRFCEINKLCVCHQFLEFDLLHNDDKKLLSNDNLILGCEIFYYCGPISTISPSTNNNTNDSMNLLLLYHQKFFHSILAEKQYELIPNIIEINGFSPDVVEEMTNYLYTGKSPNMDEIACEMLEIGEKYGLERLKLMAEESLLYNLSTENACNYLICSELYSGEILKEWCLRFIYLNAENIVNTEEWKEVVSNYPLLIAKLFNIAVNID</sequence>
<dbReference type="Gene3D" id="3.30.710.10">
    <property type="entry name" value="Potassium Channel Kv1.1, Chain A"/>
    <property type="match status" value="1"/>
</dbReference>
<dbReference type="SUPFAM" id="SSF54695">
    <property type="entry name" value="POZ domain"/>
    <property type="match status" value="1"/>
</dbReference>
<feature type="domain" description="MATH" evidence="1">
    <location>
        <begin position="22"/>
        <end position="152"/>
    </location>
</feature>
<dbReference type="WBParaSite" id="SPAL_0000398100.1">
    <property type="protein sequence ID" value="SPAL_0000398100.1"/>
    <property type="gene ID" value="SPAL_0000398100"/>
</dbReference>
<evidence type="ECO:0000313" key="2">
    <source>
        <dbReference type="Proteomes" id="UP000046392"/>
    </source>
</evidence>
<dbReference type="Gene3D" id="1.25.40.420">
    <property type="match status" value="1"/>
</dbReference>